<dbReference type="AlphaFoldDB" id="A0A812C2F1"/>
<dbReference type="PANTHER" id="PTHR12844:SF42">
    <property type="entry name" value="CONNECTOR ENHANCER OF KSR PROTEIN CNK"/>
    <property type="match status" value="1"/>
</dbReference>
<proteinExistence type="predicted"/>
<feature type="compositionally biased region" description="Polar residues" evidence="1">
    <location>
        <begin position="289"/>
        <end position="301"/>
    </location>
</feature>
<keyword evidence="2" id="KW-1133">Transmembrane helix</keyword>
<name>A0A812C2F1_ACAPH</name>
<feature type="transmembrane region" description="Helical" evidence="2">
    <location>
        <begin position="82"/>
        <end position="102"/>
    </location>
</feature>
<evidence type="ECO:0000256" key="2">
    <source>
        <dbReference type="SAM" id="Phobius"/>
    </source>
</evidence>
<dbReference type="SUPFAM" id="SSF50729">
    <property type="entry name" value="PH domain-like"/>
    <property type="match status" value="1"/>
</dbReference>
<feature type="compositionally biased region" description="Basic and acidic residues" evidence="1">
    <location>
        <begin position="618"/>
        <end position="636"/>
    </location>
</feature>
<evidence type="ECO:0000256" key="1">
    <source>
        <dbReference type="SAM" id="MobiDB-lite"/>
    </source>
</evidence>
<dbReference type="InterPro" id="IPR051566">
    <property type="entry name" value="CNKSR"/>
</dbReference>
<dbReference type="SUPFAM" id="SSF50156">
    <property type="entry name" value="PDZ domain-like"/>
    <property type="match status" value="1"/>
</dbReference>
<accession>A0A812C2F1</accession>
<evidence type="ECO:0008006" key="7">
    <source>
        <dbReference type="Google" id="ProtNLM"/>
    </source>
</evidence>
<dbReference type="OrthoDB" id="74412at2759"/>
<evidence type="ECO:0000313" key="6">
    <source>
        <dbReference type="Proteomes" id="UP000597762"/>
    </source>
</evidence>
<dbReference type="InterPro" id="IPR001478">
    <property type="entry name" value="PDZ"/>
</dbReference>
<dbReference type="EMBL" id="CAHIKZ030001208">
    <property type="protein sequence ID" value="CAE1256269.1"/>
    <property type="molecule type" value="Genomic_DNA"/>
</dbReference>
<feature type="compositionally biased region" description="Basic and acidic residues" evidence="1">
    <location>
        <begin position="498"/>
        <end position="507"/>
    </location>
</feature>
<dbReference type="PANTHER" id="PTHR12844">
    <property type="entry name" value="CONNECTOR ENCHANCER OF KINASE SUPPRESSOR OF RAS"/>
    <property type="match status" value="1"/>
</dbReference>
<dbReference type="Pfam" id="PF00169">
    <property type="entry name" value="PH"/>
    <property type="match status" value="1"/>
</dbReference>
<dbReference type="PROSITE" id="PS50106">
    <property type="entry name" value="PDZ"/>
    <property type="match status" value="1"/>
</dbReference>
<dbReference type="Proteomes" id="UP000597762">
    <property type="component" value="Unassembled WGS sequence"/>
</dbReference>
<feature type="domain" description="PDZ" evidence="4">
    <location>
        <begin position="168"/>
        <end position="248"/>
    </location>
</feature>
<dbReference type="CDD" id="cd06748">
    <property type="entry name" value="PDZ_CNK1_2_3-like"/>
    <property type="match status" value="1"/>
</dbReference>
<dbReference type="FunFam" id="2.30.42.10:FF:000060">
    <property type="entry name" value="Connector enhancer of kinase suppressor of Ras 2"/>
    <property type="match status" value="1"/>
</dbReference>
<dbReference type="Gene3D" id="2.30.29.30">
    <property type="entry name" value="Pleckstrin-homology domain (PH domain)/Phosphotyrosine-binding domain (PTB)"/>
    <property type="match status" value="1"/>
</dbReference>
<feature type="compositionally biased region" description="Basic and acidic residues" evidence="1">
    <location>
        <begin position="375"/>
        <end position="404"/>
    </location>
</feature>
<feature type="compositionally biased region" description="Low complexity" evidence="1">
    <location>
        <begin position="471"/>
        <end position="494"/>
    </location>
</feature>
<feature type="transmembrane region" description="Helical" evidence="2">
    <location>
        <begin position="55"/>
        <end position="76"/>
    </location>
</feature>
<reference evidence="5" key="1">
    <citation type="submission" date="2021-01" db="EMBL/GenBank/DDBJ databases">
        <authorList>
            <person name="Li R."/>
            <person name="Bekaert M."/>
        </authorList>
    </citation>
    <scope>NUCLEOTIDE SEQUENCE</scope>
    <source>
        <strain evidence="5">Farmed</strain>
    </source>
</reference>
<dbReference type="Pfam" id="PF00595">
    <property type="entry name" value="PDZ"/>
    <property type="match status" value="1"/>
</dbReference>
<feature type="transmembrane region" description="Helical" evidence="2">
    <location>
        <begin position="114"/>
        <end position="140"/>
    </location>
</feature>
<keyword evidence="6" id="KW-1185">Reference proteome</keyword>
<keyword evidence="2" id="KW-0812">Transmembrane</keyword>
<feature type="region of interest" description="Disordered" evidence="1">
    <location>
        <begin position="247"/>
        <end position="418"/>
    </location>
</feature>
<keyword evidence="2" id="KW-0472">Membrane</keyword>
<gene>
    <name evidence="5" type="ORF">SPHA_30070</name>
</gene>
<sequence>MVTTVFSPTLCFMICESGKMHSYKSLLSLGACLLDMKALLCSMGSWFLHRNSFLFLSFFFPLLSFFLLHFLLIISLTHHLHLFSSSLSSVFYLSLLIISLTHHLHLFSSSLSSVLYLSLLIISLTHHLHLFSFSLSLLFFCTRLATLCDEIVINSRDPLEFQPASLELATITKKLGETIGLHIVSYYGIHVIGDIKDLSPAQLSGKIMKGDEVIQVNNQTVVGWQLKKLVSNVKEKPKEVVLLLKKRPHHTNPYGHIPNRRKISNKQQTSTLPKSLKKRRCREEEKTSRSSFQEYVSSSVATELFSPKDGNETDNEVFRSGSESPQFKIEVESKPRRATVSGGSPTLARPSFVIEDLDTPTKESSPTISPDDMSEELKDHDCKDEKEESHDTLLIREVKSEKPPKYRHSTSDLPPSKFKDVTAEIPLENLSCTIVTSQDKDPIPSEINQGSNNYSNNICSTPSTPVSQGRQSESSPPQSTNPSSSNSTPTETSSILESFHRPLRETKSYQISDESSPKRRVFDFNLRKHSLPVESQGHEELVIDANSQELIIRSADLTRHKRIYSLPVGQSVMQSNLIGSSVDPLPQQLSSADSAVFLPSVHSSDHTENTSRQFCQSKTKEDYPTYHTHVTSERTSRSNSEVASDDKNTPTLMKITRLNSIGGKIDLKDEAKNEDKSSKSTVKRVDFDPSTREKLEEPTSYVCTVVGGVAHMIPMDKSTTIEVVRRRPKKRIPADRRISCKDLGKGDCEGWLYKKKQSAGPLGKNWKKRWCVLKDSNMFHYKRNDDLKAEGVIHLPAFKVSPATEMKSKKFAFKVHNAGTTFYFASERQDDMSKWMNKMGLAAISYDMSNVNPTAAGVVKQEPVNPTLLNQTATDYYSESEDENDDSNFTHYDFPDNLELKDSDSSNDDLKELYRQLEKKDLTICGTDRNQRRRSHIQSSDMKMSISDKHLDKKKRICLLKRMLKDKEIELQCIDNLLCNISSSQLQEFREMYGSIQYLG</sequence>
<feature type="region of interest" description="Disordered" evidence="1">
    <location>
        <begin position="602"/>
        <end position="647"/>
    </location>
</feature>
<feature type="compositionally biased region" description="Polar residues" evidence="1">
    <location>
        <begin position="446"/>
        <end position="470"/>
    </location>
</feature>
<dbReference type="Gene3D" id="2.30.42.10">
    <property type="match status" value="1"/>
</dbReference>
<dbReference type="PROSITE" id="PS50003">
    <property type="entry name" value="PH_DOMAIN"/>
    <property type="match status" value="1"/>
</dbReference>
<comment type="caution">
    <text evidence="5">The sequence shown here is derived from an EMBL/GenBank/DDBJ whole genome shotgun (WGS) entry which is preliminary data.</text>
</comment>
<feature type="region of interest" description="Disordered" evidence="1">
    <location>
        <begin position="669"/>
        <end position="691"/>
    </location>
</feature>
<feature type="domain" description="PH" evidence="3">
    <location>
        <begin position="745"/>
        <end position="844"/>
    </location>
</feature>
<dbReference type="InterPro" id="IPR036034">
    <property type="entry name" value="PDZ_sf"/>
</dbReference>
<evidence type="ECO:0000259" key="4">
    <source>
        <dbReference type="PROSITE" id="PS50106"/>
    </source>
</evidence>
<dbReference type="InterPro" id="IPR011993">
    <property type="entry name" value="PH-like_dom_sf"/>
</dbReference>
<evidence type="ECO:0000313" key="5">
    <source>
        <dbReference type="EMBL" id="CAE1256269.1"/>
    </source>
</evidence>
<protein>
    <recommendedName>
        <fullName evidence="7">Connector enhancer of kinase suppressor of ras 2</fullName>
    </recommendedName>
</protein>
<organism evidence="5 6">
    <name type="scientific">Acanthosepion pharaonis</name>
    <name type="common">Pharaoh cuttlefish</name>
    <name type="synonym">Sepia pharaonis</name>
    <dbReference type="NCBI Taxonomy" id="158019"/>
    <lineage>
        <taxon>Eukaryota</taxon>
        <taxon>Metazoa</taxon>
        <taxon>Spiralia</taxon>
        <taxon>Lophotrochozoa</taxon>
        <taxon>Mollusca</taxon>
        <taxon>Cephalopoda</taxon>
        <taxon>Coleoidea</taxon>
        <taxon>Decapodiformes</taxon>
        <taxon>Sepiida</taxon>
        <taxon>Sepiina</taxon>
        <taxon>Sepiidae</taxon>
        <taxon>Acanthosepion</taxon>
    </lineage>
</organism>
<feature type="region of interest" description="Disordered" evidence="1">
    <location>
        <begin position="436"/>
        <end position="516"/>
    </location>
</feature>
<feature type="transmembrane region" description="Helical" evidence="2">
    <location>
        <begin position="26"/>
        <end position="48"/>
    </location>
</feature>
<evidence type="ECO:0000259" key="3">
    <source>
        <dbReference type="PROSITE" id="PS50003"/>
    </source>
</evidence>
<dbReference type="SMART" id="SM00228">
    <property type="entry name" value="PDZ"/>
    <property type="match status" value="1"/>
</dbReference>
<dbReference type="SMART" id="SM00233">
    <property type="entry name" value="PH"/>
    <property type="match status" value="1"/>
</dbReference>
<dbReference type="InterPro" id="IPR001849">
    <property type="entry name" value="PH_domain"/>
</dbReference>